<dbReference type="InterPro" id="IPR036388">
    <property type="entry name" value="WH-like_DNA-bd_sf"/>
</dbReference>
<dbReference type="InterPro" id="IPR011990">
    <property type="entry name" value="TPR-like_helical_dom_sf"/>
</dbReference>
<organism evidence="3 4">
    <name type="scientific">Streptomyces mutomycini</name>
    <dbReference type="NCBI Taxonomy" id="284036"/>
    <lineage>
        <taxon>Bacteria</taxon>
        <taxon>Bacillati</taxon>
        <taxon>Actinomycetota</taxon>
        <taxon>Actinomycetes</taxon>
        <taxon>Kitasatosporales</taxon>
        <taxon>Streptomycetaceae</taxon>
        <taxon>Streptomyces</taxon>
    </lineage>
</organism>
<reference evidence="4" key="1">
    <citation type="journal article" date="2019" name="Int. J. Syst. Evol. Microbiol.">
        <title>The Global Catalogue of Microorganisms (GCM) 10K type strain sequencing project: providing services to taxonomists for standard genome sequencing and annotation.</title>
        <authorList>
            <consortium name="The Broad Institute Genomics Platform"/>
            <consortium name="The Broad Institute Genome Sequencing Center for Infectious Disease"/>
            <person name="Wu L."/>
            <person name="Ma J."/>
        </authorList>
    </citation>
    <scope>NUCLEOTIDE SEQUENCE [LARGE SCALE GENOMIC DNA]</scope>
    <source>
        <strain evidence="4">CGMCC 4.1721</strain>
    </source>
</reference>
<keyword evidence="4" id="KW-1185">Reference proteome</keyword>
<dbReference type="InterPro" id="IPR025375">
    <property type="entry name" value="DUF4365"/>
</dbReference>
<evidence type="ECO:0000256" key="1">
    <source>
        <dbReference type="PROSITE-ProRule" id="PRU00339"/>
    </source>
</evidence>
<dbReference type="EMBL" id="JBHSKI010000017">
    <property type="protein sequence ID" value="MFC5174621.1"/>
    <property type="molecule type" value="Genomic_DNA"/>
</dbReference>
<proteinExistence type="predicted"/>
<feature type="repeat" description="TPR" evidence="1">
    <location>
        <begin position="700"/>
        <end position="733"/>
    </location>
</feature>
<accession>A0ABW0BBS7</accession>
<dbReference type="RefSeq" id="WP_079122425.1">
    <property type="nucleotide sequence ID" value="NZ_JBHSKI010000017.1"/>
</dbReference>
<dbReference type="Gene3D" id="1.25.40.10">
    <property type="entry name" value="Tetratricopeptide repeat domain"/>
    <property type="match status" value="1"/>
</dbReference>
<comment type="caution">
    <text evidence="3">The sequence shown here is derived from an EMBL/GenBank/DDBJ whole genome shotgun (WGS) entry which is preliminary data.</text>
</comment>
<evidence type="ECO:0000259" key="2">
    <source>
        <dbReference type="Pfam" id="PF14280"/>
    </source>
</evidence>
<dbReference type="Gene3D" id="1.10.10.10">
    <property type="entry name" value="Winged helix-like DNA-binding domain superfamily/Winged helix DNA-binding domain"/>
    <property type="match status" value="1"/>
</dbReference>
<dbReference type="InterPro" id="IPR019734">
    <property type="entry name" value="TPR_rpt"/>
</dbReference>
<evidence type="ECO:0000313" key="4">
    <source>
        <dbReference type="Proteomes" id="UP001596208"/>
    </source>
</evidence>
<dbReference type="Pfam" id="PF14280">
    <property type="entry name" value="DUF4365"/>
    <property type="match status" value="1"/>
</dbReference>
<dbReference type="SUPFAM" id="SSF48452">
    <property type="entry name" value="TPR-like"/>
    <property type="match status" value="2"/>
</dbReference>
<sequence length="871" mass="95712">MREVEALMARVTPSRRIERAGVNAVRALLEEHDQIVQEIDGGNDYGEDLFVMLTKDGHRTGMSVAIQVKSGAKYKRANGYAIPVEEHFDDWTKSLLPVFGVVFDIESKRLYWVNLSASLKGALTPKSWVSVNSDDELNAATVRNFLDVAQEYAEENHSQISREIPTQVLSVSETWSVPPDWFIGRIAQCAEIAKTLTEVSRRKVLISGIAGIGKTALVHRVIREPSVQEVYSGSVVYLDMFGFAGDRRTLGRSGAAYAPLLAALGIPSSSVPADIGSQAVIYHRKLEELADLDTPILLTFDNVAEMSQIAELLPRSPKHGVVITSRTQLGVIDGIENIHLREMSATEARALLSANLASENMSSMEPQKIDSLCTLCGRLPLAIKIAAAILKGDLDLGVDELIEELEEEGNRLDVLQYGDTAVRAALEVSYKHLDEELREPFFRLSVNPGSEISTEIAAVVMEVAPLKARGLMRRLSESNLVSRSPVPARWVMHDLVYLFSSEKAKELMPGSRWLASFTELAHRYYDVADESNDRLRGVSPSARGRFQTPADSLQWFDIECENLVGTAQRASDLGLHEDAYFISMNLVLYFDMRGRVADALQSSVLAHDSARASKNAEQQVRALNNIGLALTTQRKFKEAIQKLTKAQAIAERIGFFDGGCDAAISLGAAVRQYRGPAAAIPLLKQALHLAERTGRVNSIATALTNLGSAYRESGQLGNAAKVLEKSIPLHQKTGDLRKEASAHGGLGAVYSNMGKHALALEAYEKAFTAYESVQDKFGIHLGFMNLGATYCDVGNHAEARRCLERARVYFSKTGNFYYEAGALANLGQVEQAEGDRKRARQLYTRARELYAAAAAPEGVQMVARWLRELDV</sequence>
<protein>
    <submittedName>
        <fullName evidence="3">Tetratricopeptide repeat protein</fullName>
    </submittedName>
</protein>
<dbReference type="Pfam" id="PF13424">
    <property type="entry name" value="TPR_12"/>
    <property type="match status" value="2"/>
</dbReference>
<gene>
    <name evidence="3" type="ORF">ACFPRK_29135</name>
</gene>
<dbReference type="SMART" id="SM00028">
    <property type="entry name" value="TPR"/>
    <property type="match status" value="6"/>
</dbReference>
<dbReference type="Gene3D" id="3.40.50.300">
    <property type="entry name" value="P-loop containing nucleotide triphosphate hydrolases"/>
    <property type="match status" value="1"/>
</dbReference>
<dbReference type="InterPro" id="IPR027417">
    <property type="entry name" value="P-loop_NTPase"/>
</dbReference>
<dbReference type="PANTHER" id="PTHR47691:SF3">
    <property type="entry name" value="HTH-TYPE TRANSCRIPTIONAL REGULATOR RV0890C-RELATED"/>
    <property type="match status" value="1"/>
</dbReference>
<feature type="repeat" description="TPR" evidence="1">
    <location>
        <begin position="740"/>
        <end position="773"/>
    </location>
</feature>
<name>A0ABW0BBS7_9ACTN</name>
<dbReference type="Proteomes" id="UP001596208">
    <property type="component" value="Unassembled WGS sequence"/>
</dbReference>
<dbReference type="PANTHER" id="PTHR47691">
    <property type="entry name" value="REGULATOR-RELATED"/>
    <property type="match status" value="1"/>
</dbReference>
<evidence type="ECO:0000313" key="3">
    <source>
        <dbReference type="EMBL" id="MFC5174621.1"/>
    </source>
</evidence>
<dbReference type="PROSITE" id="PS50005">
    <property type="entry name" value="TPR"/>
    <property type="match status" value="2"/>
</dbReference>
<keyword evidence="1" id="KW-0802">TPR repeat</keyword>
<feature type="domain" description="DUF4365" evidence="2">
    <location>
        <begin position="18"/>
        <end position="146"/>
    </location>
</feature>
<dbReference type="SUPFAM" id="SSF52540">
    <property type="entry name" value="P-loop containing nucleoside triphosphate hydrolases"/>
    <property type="match status" value="1"/>
</dbReference>